<feature type="region of interest" description="Disordered" evidence="1">
    <location>
        <begin position="90"/>
        <end position="112"/>
    </location>
</feature>
<name>A0AAE1AJV9_9GAST</name>
<dbReference type="EMBL" id="JAWDGP010001758">
    <property type="protein sequence ID" value="KAK3788486.1"/>
    <property type="molecule type" value="Genomic_DNA"/>
</dbReference>
<dbReference type="Proteomes" id="UP001283361">
    <property type="component" value="Unassembled WGS sequence"/>
</dbReference>
<keyword evidence="3" id="KW-1185">Reference proteome</keyword>
<protein>
    <submittedName>
        <fullName evidence="2">Uncharacterized protein</fullName>
    </submittedName>
</protein>
<evidence type="ECO:0000313" key="2">
    <source>
        <dbReference type="EMBL" id="KAK3788486.1"/>
    </source>
</evidence>
<organism evidence="2 3">
    <name type="scientific">Elysia crispata</name>
    <name type="common">lettuce slug</name>
    <dbReference type="NCBI Taxonomy" id="231223"/>
    <lineage>
        <taxon>Eukaryota</taxon>
        <taxon>Metazoa</taxon>
        <taxon>Spiralia</taxon>
        <taxon>Lophotrochozoa</taxon>
        <taxon>Mollusca</taxon>
        <taxon>Gastropoda</taxon>
        <taxon>Heterobranchia</taxon>
        <taxon>Euthyneura</taxon>
        <taxon>Panpulmonata</taxon>
        <taxon>Sacoglossa</taxon>
        <taxon>Placobranchoidea</taxon>
        <taxon>Plakobranchidae</taxon>
        <taxon>Elysia</taxon>
    </lineage>
</organism>
<evidence type="ECO:0000256" key="1">
    <source>
        <dbReference type="SAM" id="MobiDB-lite"/>
    </source>
</evidence>
<reference evidence="2" key="1">
    <citation type="journal article" date="2023" name="G3 (Bethesda)">
        <title>A reference genome for the long-term kleptoplast-retaining sea slug Elysia crispata morphotype clarki.</title>
        <authorList>
            <person name="Eastman K.E."/>
            <person name="Pendleton A.L."/>
            <person name="Shaikh M.A."/>
            <person name="Suttiyut T."/>
            <person name="Ogas R."/>
            <person name="Tomko P."/>
            <person name="Gavelis G."/>
            <person name="Widhalm J.R."/>
            <person name="Wisecaver J.H."/>
        </authorList>
    </citation>
    <scope>NUCLEOTIDE SEQUENCE</scope>
    <source>
        <strain evidence="2">ECLA1</strain>
    </source>
</reference>
<sequence length="131" mass="14941">MIWATVKNKKVRYIKLLLQWHPCQSFSDDQTIRAGDPHRRNRMNRCLNHRDHQFQRALRHKQPLDTTYPGMSQVLPPLLRTRVADVSTPARAGCGTEYPGTPSGCGTGKKSPAAWSVDRNDDIWYRVGVEG</sequence>
<accession>A0AAE1AJV9</accession>
<comment type="caution">
    <text evidence="2">The sequence shown here is derived from an EMBL/GenBank/DDBJ whole genome shotgun (WGS) entry which is preliminary data.</text>
</comment>
<gene>
    <name evidence="2" type="ORF">RRG08_004781</name>
</gene>
<proteinExistence type="predicted"/>
<evidence type="ECO:0000313" key="3">
    <source>
        <dbReference type="Proteomes" id="UP001283361"/>
    </source>
</evidence>
<dbReference type="AlphaFoldDB" id="A0AAE1AJV9"/>